<evidence type="ECO:0000259" key="8">
    <source>
        <dbReference type="PROSITE" id="PS52029"/>
    </source>
</evidence>
<comment type="pathway">
    <text evidence="1 6">Cell wall biogenesis; peptidoglycan biosynthesis.</text>
</comment>
<dbReference type="KEGG" id="sseo:D0Z67_26040"/>
<dbReference type="Pfam" id="PF03734">
    <property type="entry name" value="YkuD"/>
    <property type="match status" value="1"/>
</dbReference>
<reference evidence="9 10" key="1">
    <citation type="submission" date="2018-08" db="EMBL/GenBank/DDBJ databases">
        <title>The complete genome sequence of Streptomyces seoulensis, a pioneer strain for nickel superoxide dismutase discovery.</title>
        <authorList>
            <person name="Shin J."/>
            <person name="Lee J.-S."/>
            <person name="Lee E.-J."/>
            <person name="Youn H.-D."/>
        </authorList>
    </citation>
    <scope>NUCLEOTIDE SEQUENCE [LARGE SCALE GENOMIC DNA]</scope>
    <source>
        <strain evidence="9 10">KCTC 9819</strain>
    </source>
</reference>
<gene>
    <name evidence="9" type="ORF">D0Z67_26040</name>
</gene>
<dbReference type="AlphaFoldDB" id="A0A4P6U0J4"/>
<sequence length="196" mass="21180">MRGLRNAAALAAAAVAVTGALTSSPASAGAAPEKPGARPAVSASATTLVFDKNRSAPLKSKLSVYKGGKLLYTYRAGSGVGSTDDCASGRGWMPNGTWRIQLKSRKYNGKKIKGYAVWLQDMPCSKGTTKRKEMFIHSEMKRDGNQAGRRGLESQRWDGDRDYASNGCVKLSPPAIRNLFRHLDRLGWPTHLRVVS</sequence>
<feature type="signal peptide" evidence="7">
    <location>
        <begin position="1"/>
        <end position="28"/>
    </location>
</feature>
<dbReference type="PROSITE" id="PS52029">
    <property type="entry name" value="LD_TPASE"/>
    <property type="match status" value="1"/>
</dbReference>
<dbReference type="STRING" id="73044.GCA_000725795_03101"/>
<protein>
    <submittedName>
        <fullName evidence="9">L,D-transpeptidase</fullName>
    </submittedName>
</protein>
<dbReference type="InterPro" id="IPR005490">
    <property type="entry name" value="LD_TPept_cat_dom"/>
</dbReference>
<dbReference type="InterPro" id="IPR038063">
    <property type="entry name" value="Transpep_catalytic_dom"/>
</dbReference>
<dbReference type="GO" id="GO:0016740">
    <property type="term" value="F:transferase activity"/>
    <property type="evidence" value="ECO:0007669"/>
    <property type="project" value="UniProtKB-KW"/>
</dbReference>
<evidence type="ECO:0000256" key="7">
    <source>
        <dbReference type="SAM" id="SignalP"/>
    </source>
</evidence>
<evidence type="ECO:0000256" key="5">
    <source>
        <dbReference type="ARBA" id="ARBA00023316"/>
    </source>
</evidence>
<feature type="chain" id="PRO_5039101582" evidence="7">
    <location>
        <begin position="29"/>
        <end position="196"/>
    </location>
</feature>
<evidence type="ECO:0000256" key="1">
    <source>
        <dbReference type="ARBA" id="ARBA00004752"/>
    </source>
</evidence>
<evidence type="ECO:0000256" key="6">
    <source>
        <dbReference type="PROSITE-ProRule" id="PRU01373"/>
    </source>
</evidence>
<organism evidence="9 10">
    <name type="scientific">Streptomyces seoulensis</name>
    <dbReference type="NCBI Taxonomy" id="73044"/>
    <lineage>
        <taxon>Bacteria</taxon>
        <taxon>Bacillati</taxon>
        <taxon>Actinomycetota</taxon>
        <taxon>Actinomycetes</taxon>
        <taxon>Kitasatosporales</taxon>
        <taxon>Streptomycetaceae</taxon>
        <taxon>Streptomyces</taxon>
    </lineage>
</organism>
<dbReference type="SUPFAM" id="SSF141523">
    <property type="entry name" value="L,D-transpeptidase catalytic domain-like"/>
    <property type="match status" value="1"/>
</dbReference>
<evidence type="ECO:0000313" key="10">
    <source>
        <dbReference type="Proteomes" id="UP000292547"/>
    </source>
</evidence>
<accession>A0A4P6U0J4</accession>
<evidence type="ECO:0000256" key="4">
    <source>
        <dbReference type="ARBA" id="ARBA00022984"/>
    </source>
</evidence>
<dbReference type="EMBL" id="CP032229">
    <property type="protein sequence ID" value="QBJ93399.1"/>
    <property type="molecule type" value="Genomic_DNA"/>
</dbReference>
<dbReference type="OrthoDB" id="4221737at2"/>
<dbReference type="GO" id="GO:0071555">
    <property type="term" value="P:cell wall organization"/>
    <property type="evidence" value="ECO:0007669"/>
    <property type="project" value="UniProtKB-UniRule"/>
</dbReference>
<dbReference type="Gene3D" id="2.40.440.10">
    <property type="entry name" value="L,D-transpeptidase catalytic domain-like"/>
    <property type="match status" value="1"/>
</dbReference>
<keyword evidence="2" id="KW-0808">Transferase</keyword>
<feature type="active site" description="Proton donor/acceptor" evidence="6">
    <location>
        <position position="137"/>
    </location>
</feature>
<dbReference type="GO" id="GO:0008360">
    <property type="term" value="P:regulation of cell shape"/>
    <property type="evidence" value="ECO:0007669"/>
    <property type="project" value="UniProtKB-UniRule"/>
</dbReference>
<evidence type="ECO:0000313" key="9">
    <source>
        <dbReference type="EMBL" id="QBJ93399.1"/>
    </source>
</evidence>
<evidence type="ECO:0000256" key="3">
    <source>
        <dbReference type="ARBA" id="ARBA00022960"/>
    </source>
</evidence>
<keyword evidence="5 6" id="KW-0961">Cell wall biogenesis/degradation</keyword>
<evidence type="ECO:0000256" key="2">
    <source>
        <dbReference type="ARBA" id="ARBA00022679"/>
    </source>
</evidence>
<keyword evidence="4 6" id="KW-0573">Peptidoglycan synthesis</keyword>
<keyword evidence="3 6" id="KW-0133">Cell shape</keyword>
<dbReference type="UniPathway" id="UPA00219"/>
<name>A0A4P6U0J4_STRSO</name>
<proteinExistence type="predicted"/>
<feature type="active site" description="Nucleophile" evidence="6">
    <location>
        <position position="168"/>
    </location>
</feature>
<dbReference type="CDD" id="cd16913">
    <property type="entry name" value="YkuD_like"/>
    <property type="match status" value="1"/>
</dbReference>
<dbReference type="GO" id="GO:0009252">
    <property type="term" value="P:peptidoglycan biosynthetic process"/>
    <property type="evidence" value="ECO:0007669"/>
    <property type="project" value="UniProtKB-UniPathway"/>
</dbReference>
<feature type="domain" description="L,D-TPase catalytic" evidence="8">
    <location>
        <begin position="51"/>
        <end position="195"/>
    </location>
</feature>
<keyword evidence="7" id="KW-0732">Signal</keyword>
<dbReference type="Proteomes" id="UP000292547">
    <property type="component" value="Chromosome"/>
</dbReference>
<keyword evidence="10" id="KW-1185">Reference proteome</keyword>